<keyword evidence="3 7" id="KW-0812">Transmembrane</keyword>
<evidence type="ECO:0000256" key="5">
    <source>
        <dbReference type="ARBA" id="ARBA00023136"/>
    </source>
</evidence>
<dbReference type="Pfam" id="PF02460">
    <property type="entry name" value="Patched"/>
    <property type="match status" value="1"/>
</dbReference>
<feature type="transmembrane region" description="Helical" evidence="7">
    <location>
        <begin position="224"/>
        <end position="251"/>
    </location>
</feature>
<dbReference type="InterPro" id="IPR000731">
    <property type="entry name" value="SSD"/>
</dbReference>
<dbReference type="Proteomes" id="UP001235939">
    <property type="component" value="Chromosome 06"/>
</dbReference>
<sequence>MSLKKFIFISQGLTRAFRNLGALVARRPWWFIIGTIIFTALSSLGCINVKIDGDLVKLFGSSYHRVRKMILHNFPPSNQEHYDFSRDTKFTSGYGRLLLETLDGGSTFRKHILDEILRIERAVRSMLEEILRVNVKIKYPLDFKEGNLHFHYNGAALSGVTLDPEENVLNTTKAQLIYFLNNLNPEIEALIPTWEKSFLDLIEQTPLQYLRIFKMANPAITKPWLGVFGCLSSLMGVVAGCGICLMMGLTFPTVNLGVPFLLLAIGIDDTFIFLAAWRATDPKDSVEKRLAHSYERSAVSVTLTSMTNCASFLACAAMPYLAIRIFGIYAMVCSTLVYIYQLTFMGDLIALT</sequence>
<evidence type="ECO:0000313" key="9">
    <source>
        <dbReference type="EMBL" id="UYV69141.1"/>
    </source>
</evidence>
<feature type="transmembrane region" description="Helical" evidence="7">
    <location>
        <begin position="28"/>
        <end position="49"/>
    </location>
</feature>
<keyword evidence="10" id="KW-1185">Reference proteome</keyword>
<dbReference type="InterPro" id="IPR003392">
    <property type="entry name" value="PTHD_SSD"/>
</dbReference>
<evidence type="ECO:0000256" key="7">
    <source>
        <dbReference type="SAM" id="Phobius"/>
    </source>
</evidence>
<evidence type="ECO:0000259" key="8">
    <source>
        <dbReference type="PROSITE" id="PS50156"/>
    </source>
</evidence>
<comment type="similarity">
    <text evidence="2">Belongs to the patched family.</text>
</comment>
<evidence type="ECO:0000256" key="2">
    <source>
        <dbReference type="ARBA" id="ARBA00005585"/>
    </source>
</evidence>
<feature type="domain" description="SSD" evidence="8">
    <location>
        <begin position="221"/>
        <end position="351"/>
    </location>
</feature>
<evidence type="ECO:0000256" key="1">
    <source>
        <dbReference type="ARBA" id="ARBA00004141"/>
    </source>
</evidence>
<evidence type="ECO:0000313" key="10">
    <source>
        <dbReference type="Proteomes" id="UP001235939"/>
    </source>
</evidence>
<keyword evidence="4 7" id="KW-1133">Transmembrane helix</keyword>
<dbReference type="PROSITE" id="PS50156">
    <property type="entry name" value="SSD"/>
    <property type="match status" value="1"/>
</dbReference>
<protein>
    <submittedName>
        <fullName evidence="9">Daf-6</fullName>
    </submittedName>
</protein>
<keyword evidence="5 7" id="KW-0472">Membrane</keyword>
<evidence type="ECO:0000256" key="6">
    <source>
        <dbReference type="ARBA" id="ARBA00023180"/>
    </source>
</evidence>
<dbReference type="Gene3D" id="1.20.1640.10">
    <property type="entry name" value="Multidrug efflux transporter AcrB transmembrane domain"/>
    <property type="match status" value="1"/>
</dbReference>
<evidence type="ECO:0000256" key="3">
    <source>
        <dbReference type="ARBA" id="ARBA00022692"/>
    </source>
</evidence>
<dbReference type="SUPFAM" id="SSF82866">
    <property type="entry name" value="Multidrug efflux transporter AcrB transmembrane domain"/>
    <property type="match status" value="1"/>
</dbReference>
<reference evidence="9 10" key="1">
    <citation type="submission" date="2022-01" db="EMBL/GenBank/DDBJ databases">
        <title>A chromosomal length assembly of Cordylochernes scorpioides.</title>
        <authorList>
            <person name="Zeh D."/>
            <person name="Zeh J."/>
        </authorList>
    </citation>
    <scope>NUCLEOTIDE SEQUENCE [LARGE SCALE GENOMIC DNA]</scope>
    <source>
        <strain evidence="9">IN4F17</strain>
        <tissue evidence="9">Whole Body</tissue>
    </source>
</reference>
<dbReference type="InterPro" id="IPR051697">
    <property type="entry name" value="Patched_domain-protein"/>
</dbReference>
<organism evidence="9 10">
    <name type="scientific">Cordylochernes scorpioides</name>
    <dbReference type="NCBI Taxonomy" id="51811"/>
    <lineage>
        <taxon>Eukaryota</taxon>
        <taxon>Metazoa</taxon>
        <taxon>Ecdysozoa</taxon>
        <taxon>Arthropoda</taxon>
        <taxon>Chelicerata</taxon>
        <taxon>Arachnida</taxon>
        <taxon>Pseudoscorpiones</taxon>
        <taxon>Cheliferoidea</taxon>
        <taxon>Chernetidae</taxon>
        <taxon>Cordylochernes</taxon>
    </lineage>
</organism>
<dbReference type="EMBL" id="CP092868">
    <property type="protein sequence ID" value="UYV69141.1"/>
    <property type="molecule type" value="Genomic_DNA"/>
</dbReference>
<accession>A0ABY6KJW4</accession>
<name>A0ABY6KJW4_9ARAC</name>
<comment type="subcellular location">
    <subcellularLocation>
        <location evidence="1">Membrane</location>
        <topology evidence="1">Multi-pass membrane protein</topology>
    </subcellularLocation>
</comment>
<feature type="transmembrane region" description="Helical" evidence="7">
    <location>
        <begin position="328"/>
        <end position="351"/>
    </location>
</feature>
<dbReference type="PANTHER" id="PTHR10796">
    <property type="entry name" value="PATCHED-RELATED"/>
    <property type="match status" value="1"/>
</dbReference>
<evidence type="ECO:0000256" key="4">
    <source>
        <dbReference type="ARBA" id="ARBA00022989"/>
    </source>
</evidence>
<dbReference type="PANTHER" id="PTHR10796:SF92">
    <property type="entry name" value="PATCHED-RELATED, ISOFORM A"/>
    <property type="match status" value="1"/>
</dbReference>
<proteinExistence type="inferred from homology"/>
<gene>
    <name evidence="9" type="ORF">LAZ67_6002574</name>
</gene>
<keyword evidence="6" id="KW-0325">Glycoprotein</keyword>
<feature type="transmembrane region" description="Helical" evidence="7">
    <location>
        <begin position="257"/>
        <end position="277"/>
    </location>
</feature>